<gene>
    <name evidence="1" type="ORF">GCM10022212_31330</name>
</gene>
<accession>A0ABP7TSN6</accession>
<sequence>MASDPAMSANNDGPLQGGASELLPADLLSENSVSLPVFDTDNLLVPVAAGISAGSALHLADLLDAGGGLSGEGGFLVFDHQSLPGTTIVRVMLEDAAHHQLFEIGTLAGCGPDLNGLLGLISPDAGLA</sequence>
<dbReference type="RefSeq" id="WP_344764660.1">
    <property type="nucleotide sequence ID" value="NZ_BAAAZE010000013.1"/>
</dbReference>
<comment type="caution">
    <text evidence="1">The sequence shown here is derived from an EMBL/GenBank/DDBJ whole genome shotgun (WGS) entry which is preliminary data.</text>
</comment>
<reference evidence="2" key="1">
    <citation type="journal article" date="2019" name="Int. J. Syst. Evol. Microbiol.">
        <title>The Global Catalogue of Microorganisms (GCM) 10K type strain sequencing project: providing services to taxonomists for standard genome sequencing and annotation.</title>
        <authorList>
            <consortium name="The Broad Institute Genomics Platform"/>
            <consortium name="The Broad Institute Genome Sequencing Center for Infectious Disease"/>
            <person name="Wu L."/>
            <person name="Ma J."/>
        </authorList>
    </citation>
    <scope>NUCLEOTIDE SEQUENCE [LARGE SCALE GENOMIC DNA]</scope>
    <source>
        <strain evidence="2">JCM 16673</strain>
    </source>
</reference>
<organism evidence="1 2">
    <name type="scientific">Actimicrobium antarcticum</name>
    <dbReference type="NCBI Taxonomy" id="1051899"/>
    <lineage>
        <taxon>Bacteria</taxon>
        <taxon>Pseudomonadati</taxon>
        <taxon>Pseudomonadota</taxon>
        <taxon>Betaproteobacteria</taxon>
        <taxon>Burkholderiales</taxon>
        <taxon>Oxalobacteraceae</taxon>
        <taxon>Actimicrobium</taxon>
    </lineage>
</organism>
<dbReference type="Proteomes" id="UP001501353">
    <property type="component" value="Unassembled WGS sequence"/>
</dbReference>
<keyword evidence="2" id="KW-1185">Reference proteome</keyword>
<evidence type="ECO:0000313" key="2">
    <source>
        <dbReference type="Proteomes" id="UP001501353"/>
    </source>
</evidence>
<protein>
    <submittedName>
        <fullName evidence="1">Uncharacterized protein</fullName>
    </submittedName>
</protein>
<evidence type="ECO:0000313" key="1">
    <source>
        <dbReference type="EMBL" id="GAA4030672.1"/>
    </source>
</evidence>
<proteinExistence type="predicted"/>
<dbReference type="EMBL" id="BAAAZE010000013">
    <property type="protein sequence ID" value="GAA4030672.1"/>
    <property type="molecule type" value="Genomic_DNA"/>
</dbReference>
<name>A0ABP7TSN6_9BURK</name>